<evidence type="ECO:0000256" key="13">
    <source>
        <dbReference type="PROSITE-ProRule" id="PRU00124"/>
    </source>
</evidence>
<sequence length="650" mass="70548">MRSSAIADIDVRLHVLSFSRSTASRAFSDVTRNPNSLRAIPLSERQPRNVRRGDYPHPGDRRGLGGVFPEFHPPPTERGRGRVSRHRVGRPPAWNCSGIGAPPSSSAPGGWPRLGAMAAEVPGPPGLLVLWLLSPLLLLLGAPAPSTGELRSPAASGVESLLEEFRRQLQLDRDPSGGRSNELEEAAAHCRGGTEGPAGGGGSFFSVRSDSIIRTKDSIAAGATFLGSPSSVAGPRHCLDACCADARCTLAVLQQQQQQSASVRCYLFSCTYRGRAVCVFSPQRGYNSYFLEPTSHPPALDTDEPPLSKAGEDIILQLPVDWVILDGRESVDDHGITRFEWTLLQGASSIDMQVPQPGTLKLSHMPEGKYTLQLTVTDTAGQRSSDNISVTVLPMIHSELGCVGTCSRYQFLCDDGCCIDITYACDGEIHCPDGSDEAFCQKYNSGQNAITHIETIQQNSAELMKKANEHLTFEITQTSTLSGQVLEPEKIKQSPSQGPKKQTTRFIPEQCLLPLATGSCNRHLPRWHFDAFSGTCMHFIYGGCKGNENNFLQESDCLAECVNVHDSRISGKDTDKKNDNDIVSLKSTQIEKSLPVPETGAVLPLALGLAITALLLLMVACRLRLVRQKLKKARPTTSEESDYLINGMYL</sequence>
<protein>
    <recommendedName>
        <fullName evidence="12">Low-density lipoprotein receptor-related protein 11</fullName>
    </recommendedName>
</protein>
<dbReference type="PROSITE" id="PS50279">
    <property type="entry name" value="BPTI_KUNITZ_2"/>
    <property type="match status" value="1"/>
</dbReference>
<dbReference type="Pfam" id="PF00014">
    <property type="entry name" value="Kunitz_BPTI"/>
    <property type="match status" value="1"/>
</dbReference>
<feature type="domain" description="PKD" evidence="16">
    <location>
        <begin position="323"/>
        <end position="392"/>
    </location>
</feature>
<dbReference type="InterPro" id="IPR023415">
    <property type="entry name" value="LDLR_class-A_CS"/>
</dbReference>
<dbReference type="SUPFAM" id="SSF57362">
    <property type="entry name" value="BPTI-like"/>
    <property type="match status" value="1"/>
</dbReference>
<dbReference type="InterPro" id="IPR013783">
    <property type="entry name" value="Ig-like_fold"/>
</dbReference>
<evidence type="ECO:0000259" key="16">
    <source>
        <dbReference type="PROSITE" id="PS50093"/>
    </source>
</evidence>
<dbReference type="AlphaFoldDB" id="A0AAW1CBA2"/>
<organism evidence="19 20">
    <name type="scientific">Crotalus adamanteus</name>
    <name type="common">Eastern diamondback rattlesnake</name>
    <dbReference type="NCBI Taxonomy" id="8729"/>
    <lineage>
        <taxon>Eukaryota</taxon>
        <taxon>Metazoa</taxon>
        <taxon>Chordata</taxon>
        <taxon>Craniata</taxon>
        <taxon>Vertebrata</taxon>
        <taxon>Euteleostomi</taxon>
        <taxon>Lepidosauria</taxon>
        <taxon>Squamata</taxon>
        <taxon>Bifurcata</taxon>
        <taxon>Unidentata</taxon>
        <taxon>Episquamata</taxon>
        <taxon>Toxicofera</taxon>
        <taxon>Serpentes</taxon>
        <taxon>Colubroidea</taxon>
        <taxon>Viperidae</taxon>
        <taxon>Crotalinae</taxon>
        <taxon>Crotalus</taxon>
    </lineage>
</organism>
<dbReference type="Gene3D" id="4.10.410.10">
    <property type="entry name" value="Pancreatic trypsin inhibitor Kunitz domain"/>
    <property type="match status" value="1"/>
</dbReference>
<keyword evidence="9 13" id="KW-1015">Disulfide bond</keyword>
<comment type="subcellular location">
    <subcellularLocation>
        <location evidence="1">Membrane</location>
        <topology evidence="1">Single-pass type I membrane protein</topology>
    </subcellularLocation>
</comment>
<evidence type="ECO:0000313" key="20">
    <source>
        <dbReference type="Proteomes" id="UP001474421"/>
    </source>
</evidence>
<dbReference type="InterPro" id="IPR011106">
    <property type="entry name" value="MANSC_N"/>
</dbReference>
<evidence type="ECO:0000256" key="5">
    <source>
        <dbReference type="ARBA" id="ARBA00022692"/>
    </source>
</evidence>
<feature type="disulfide bond" evidence="13">
    <location>
        <begin position="425"/>
        <end position="440"/>
    </location>
</feature>
<dbReference type="CDD" id="cd00112">
    <property type="entry name" value="LDLa"/>
    <property type="match status" value="1"/>
</dbReference>
<dbReference type="InterPro" id="IPR002172">
    <property type="entry name" value="LDrepeatLR_classA_rpt"/>
</dbReference>
<dbReference type="Proteomes" id="UP001474421">
    <property type="component" value="Unassembled WGS sequence"/>
</dbReference>
<keyword evidence="11" id="KW-0325">Glycoprotein</keyword>
<evidence type="ECO:0000256" key="11">
    <source>
        <dbReference type="ARBA" id="ARBA00023180"/>
    </source>
</evidence>
<gene>
    <name evidence="19" type="ORF">NXF25_002840</name>
</gene>
<name>A0AAW1CBA2_CROAD</name>
<evidence type="ECO:0000256" key="6">
    <source>
        <dbReference type="ARBA" id="ARBA00022729"/>
    </source>
</evidence>
<evidence type="ECO:0000256" key="2">
    <source>
        <dbReference type="ARBA" id="ARBA00008415"/>
    </source>
</evidence>
<dbReference type="Pfam" id="PF00057">
    <property type="entry name" value="Ldl_recept_a"/>
    <property type="match status" value="1"/>
</dbReference>
<feature type="domain" description="BPTI/Kunitz inhibitor" evidence="17">
    <location>
        <begin position="511"/>
        <end position="561"/>
    </location>
</feature>
<keyword evidence="7 15" id="KW-1133">Transmembrane helix</keyword>
<comment type="similarity">
    <text evidence="2">Belongs to the venom Kunitz-type family.</text>
</comment>
<keyword evidence="4" id="KW-0597">Phosphoprotein</keyword>
<dbReference type="Pfam" id="PF22352">
    <property type="entry name" value="K319L-like_PKD"/>
    <property type="match status" value="1"/>
</dbReference>
<feature type="disulfide bond" evidence="13">
    <location>
        <begin position="406"/>
        <end position="418"/>
    </location>
</feature>
<evidence type="ECO:0000256" key="15">
    <source>
        <dbReference type="SAM" id="Phobius"/>
    </source>
</evidence>
<dbReference type="InterPro" id="IPR036880">
    <property type="entry name" value="Kunitz_BPTI_sf"/>
</dbReference>
<evidence type="ECO:0000256" key="14">
    <source>
        <dbReference type="SAM" id="MobiDB-lite"/>
    </source>
</evidence>
<evidence type="ECO:0000256" key="7">
    <source>
        <dbReference type="ARBA" id="ARBA00022989"/>
    </source>
</evidence>
<feature type="transmembrane region" description="Helical" evidence="15">
    <location>
        <begin position="601"/>
        <end position="625"/>
    </location>
</feature>
<evidence type="ECO:0000256" key="4">
    <source>
        <dbReference type="ARBA" id="ARBA00022553"/>
    </source>
</evidence>
<dbReference type="Gene3D" id="4.10.400.10">
    <property type="entry name" value="Low-density Lipoprotein Receptor"/>
    <property type="match status" value="1"/>
</dbReference>
<keyword evidence="20" id="KW-1185">Reference proteome</keyword>
<evidence type="ECO:0000259" key="18">
    <source>
        <dbReference type="PROSITE" id="PS50986"/>
    </source>
</evidence>
<evidence type="ECO:0000256" key="1">
    <source>
        <dbReference type="ARBA" id="ARBA00004479"/>
    </source>
</evidence>
<dbReference type="InterPro" id="IPR000601">
    <property type="entry name" value="PKD_dom"/>
</dbReference>
<feature type="domain" description="MANSC" evidence="18">
    <location>
        <begin position="207"/>
        <end position="289"/>
    </location>
</feature>
<dbReference type="FunFam" id="2.60.40.10:FF:000061">
    <property type="entry name" value="Dyslexia-associated protein KIAA0319 homolog"/>
    <property type="match status" value="1"/>
</dbReference>
<dbReference type="GO" id="GO:0016020">
    <property type="term" value="C:membrane"/>
    <property type="evidence" value="ECO:0007669"/>
    <property type="project" value="UniProtKB-SubCell"/>
</dbReference>
<evidence type="ECO:0000259" key="17">
    <source>
        <dbReference type="PROSITE" id="PS50279"/>
    </source>
</evidence>
<reference evidence="19 20" key="1">
    <citation type="journal article" date="2024" name="Proc. Natl. Acad. Sci. U.S.A.">
        <title>The genetic regulatory architecture and epigenomic basis for age-related changes in rattlesnake venom.</title>
        <authorList>
            <person name="Hogan M.P."/>
            <person name="Holding M.L."/>
            <person name="Nystrom G.S."/>
            <person name="Colston T.J."/>
            <person name="Bartlett D.A."/>
            <person name="Mason A.J."/>
            <person name="Ellsworth S.A."/>
            <person name="Rautsaw R.M."/>
            <person name="Lawrence K.C."/>
            <person name="Strickland J.L."/>
            <person name="He B."/>
            <person name="Fraser P."/>
            <person name="Margres M.J."/>
            <person name="Gilbert D.M."/>
            <person name="Gibbs H.L."/>
            <person name="Parkinson C.L."/>
            <person name="Rokyta D.R."/>
        </authorList>
    </citation>
    <scope>NUCLEOTIDE SEQUENCE [LARGE SCALE GENOMIC DNA]</scope>
    <source>
        <strain evidence="19">DRR0105</strain>
    </source>
</reference>
<evidence type="ECO:0000313" key="19">
    <source>
        <dbReference type="EMBL" id="KAK9411665.1"/>
    </source>
</evidence>
<dbReference type="SUPFAM" id="SSF49299">
    <property type="entry name" value="PKD domain"/>
    <property type="match status" value="1"/>
</dbReference>
<dbReference type="InterPro" id="IPR020901">
    <property type="entry name" value="Prtase_inh_Kunz-CS"/>
</dbReference>
<keyword evidence="8 15" id="KW-0472">Membrane</keyword>
<proteinExistence type="inferred from homology"/>
<evidence type="ECO:0000256" key="12">
    <source>
        <dbReference type="ARBA" id="ARBA00074260"/>
    </source>
</evidence>
<feature type="region of interest" description="Disordered" evidence="14">
    <location>
        <begin position="172"/>
        <end position="197"/>
    </location>
</feature>
<evidence type="ECO:0000256" key="9">
    <source>
        <dbReference type="ARBA" id="ARBA00023157"/>
    </source>
</evidence>
<dbReference type="PANTHER" id="PTHR46876:SF1">
    <property type="entry name" value="LOW-DENSITY LIPOPROTEIN RECEPTOR-RELATED PROTEIN 11"/>
    <property type="match status" value="1"/>
</dbReference>
<dbReference type="GO" id="GO:0004867">
    <property type="term" value="F:serine-type endopeptidase inhibitor activity"/>
    <property type="evidence" value="ECO:0007669"/>
    <property type="project" value="InterPro"/>
</dbReference>
<dbReference type="PROSITE" id="PS01209">
    <property type="entry name" value="LDLRA_1"/>
    <property type="match status" value="1"/>
</dbReference>
<dbReference type="InterPro" id="IPR013980">
    <property type="entry name" value="MANSC_dom"/>
</dbReference>
<feature type="compositionally biased region" description="Basic and acidic residues" evidence="14">
    <location>
        <begin position="45"/>
        <end position="63"/>
    </location>
</feature>
<comment type="caution">
    <text evidence="19">The sequence shown here is derived from an EMBL/GenBank/DDBJ whole genome shotgun (WGS) entry which is preliminary data.</text>
</comment>
<evidence type="ECO:0000256" key="8">
    <source>
        <dbReference type="ARBA" id="ARBA00023136"/>
    </source>
</evidence>
<keyword evidence="6" id="KW-0732">Signal</keyword>
<dbReference type="Gene3D" id="2.60.40.10">
    <property type="entry name" value="Immunoglobulins"/>
    <property type="match status" value="1"/>
</dbReference>
<dbReference type="SUPFAM" id="SSF57424">
    <property type="entry name" value="LDL receptor-like module"/>
    <property type="match status" value="1"/>
</dbReference>
<dbReference type="SMART" id="SM00192">
    <property type="entry name" value="LDLa"/>
    <property type="match status" value="1"/>
</dbReference>
<dbReference type="PROSITE" id="PS50093">
    <property type="entry name" value="PKD"/>
    <property type="match status" value="1"/>
</dbReference>
<feature type="disulfide bond" evidence="13">
    <location>
        <begin position="413"/>
        <end position="431"/>
    </location>
</feature>
<dbReference type="FunFam" id="4.10.400.10:FF:000067">
    <property type="entry name" value="Serine peptidase inhibitor, Kunitz type 1"/>
    <property type="match status" value="1"/>
</dbReference>
<dbReference type="Pfam" id="PF07502">
    <property type="entry name" value="MANEC"/>
    <property type="match status" value="1"/>
</dbReference>
<dbReference type="PANTHER" id="PTHR46876">
    <property type="entry name" value="LOW-DENSITY LIPOPROTEIN RECEPTOR-RELATED PROTEIN 11"/>
    <property type="match status" value="1"/>
</dbReference>
<dbReference type="FunFam" id="4.10.410.10:FF:000020">
    <property type="entry name" value="Collagen, type VI, alpha 3"/>
    <property type="match status" value="1"/>
</dbReference>
<comment type="similarity">
    <text evidence="3">Belongs to the LDLR family.</text>
</comment>
<evidence type="ECO:0000256" key="3">
    <source>
        <dbReference type="ARBA" id="ARBA00009939"/>
    </source>
</evidence>
<keyword evidence="19" id="KW-0449">Lipoprotein</keyword>
<evidence type="ECO:0000256" key="10">
    <source>
        <dbReference type="ARBA" id="ARBA00023170"/>
    </source>
</evidence>
<dbReference type="PROSITE" id="PS50986">
    <property type="entry name" value="MANSC"/>
    <property type="match status" value="1"/>
</dbReference>
<keyword evidence="5 15" id="KW-0812">Transmembrane</keyword>
<feature type="region of interest" description="Disordered" evidence="14">
    <location>
        <begin position="44"/>
        <end position="88"/>
    </location>
</feature>
<dbReference type="PRINTS" id="PR00759">
    <property type="entry name" value="BASICPTASE"/>
</dbReference>
<dbReference type="SMART" id="SM00131">
    <property type="entry name" value="KU"/>
    <property type="match status" value="1"/>
</dbReference>
<dbReference type="PROSITE" id="PS50068">
    <property type="entry name" value="LDLRA_2"/>
    <property type="match status" value="1"/>
</dbReference>
<dbReference type="InterPro" id="IPR036055">
    <property type="entry name" value="LDL_receptor-like_sf"/>
</dbReference>
<accession>A0AAW1CBA2</accession>
<dbReference type="InterPro" id="IPR002223">
    <property type="entry name" value="Kunitz_BPTI"/>
</dbReference>
<dbReference type="PROSITE" id="PS00280">
    <property type="entry name" value="BPTI_KUNITZ_1"/>
    <property type="match status" value="1"/>
</dbReference>
<dbReference type="EMBL" id="JAOTOJ010000001">
    <property type="protein sequence ID" value="KAK9411665.1"/>
    <property type="molecule type" value="Genomic_DNA"/>
</dbReference>
<dbReference type="SMART" id="SM00765">
    <property type="entry name" value="MANEC"/>
    <property type="match status" value="1"/>
</dbReference>
<keyword evidence="10 19" id="KW-0675">Receptor</keyword>
<dbReference type="InterPro" id="IPR035986">
    <property type="entry name" value="PKD_dom_sf"/>
</dbReference>